<accession>A0A4V6TKL9</accession>
<dbReference type="Proteomes" id="UP000308724">
    <property type="component" value="Unassembled WGS sequence"/>
</dbReference>
<reference evidence="1 2" key="1">
    <citation type="submission" date="2018-10" db="EMBL/GenBank/DDBJ databases">
        <title>Fifty Aureobasidium pullulans genomes reveal a recombining polyextremotolerant generalist.</title>
        <authorList>
            <person name="Gostincar C."/>
            <person name="Turk M."/>
            <person name="Zajc J."/>
            <person name="Gunde-Cimerman N."/>
        </authorList>
    </citation>
    <scope>NUCLEOTIDE SEQUENCE [LARGE SCALE GENOMIC DNA]</scope>
    <source>
        <strain evidence="1 2">EXF-1645</strain>
    </source>
</reference>
<comment type="caution">
    <text evidence="1">The sequence shown here is derived from an EMBL/GenBank/DDBJ whole genome shotgun (WGS) entry which is preliminary data.</text>
</comment>
<protein>
    <submittedName>
        <fullName evidence="1">Uncharacterized protein</fullName>
    </submittedName>
</protein>
<proteinExistence type="predicted"/>
<organism evidence="1 2">
    <name type="scientific">Aureobasidium pullulans</name>
    <name type="common">Black yeast</name>
    <name type="synonym">Pullularia pullulans</name>
    <dbReference type="NCBI Taxonomy" id="5580"/>
    <lineage>
        <taxon>Eukaryota</taxon>
        <taxon>Fungi</taxon>
        <taxon>Dikarya</taxon>
        <taxon>Ascomycota</taxon>
        <taxon>Pezizomycotina</taxon>
        <taxon>Dothideomycetes</taxon>
        <taxon>Dothideomycetidae</taxon>
        <taxon>Dothideales</taxon>
        <taxon>Saccotheciaceae</taxon>
        <taxon>Aureobasidium</taxon>
    </lineage>
</organism>
<dbReference type="EMBL" id="QZBZ01000766">
    <property type="protein sequence ID" value="TIA27807.1"/>
    <property type="molecule type" value="Genomic_DNA"/>
</dbReference>
<sequence>MWSPGAGFGDLIAAIVVIGKGTGSIKASVTPMCAEQYRLETAYVKTLKPDERVVVVRNLKFPYPCPS</sequence>
<name>A0A4V6TKL9_AURPU</name>
<evidence type="ECO:0000313" key="1">
    <source>
        <dbReference type="EMBL" id="TIA27807.1"/>
    </source>
</evidence>
<gene>
    <name evidence="1" type="ORF">D6C78_11002</name>
</gene>
<dbReference type="AlphaFoldDB" id="A0A4V6TKL9"/>
<evidence type="ECO:0000313" key="2">
    <source>
        <dbReference type="Proteomes" id="UP000308724"/>
    </source>
</evidence>